<comment type="subunit">
    <text evidence="7">Heterododecamer (2C3:3R2) of six catalytic PyrB chains organized as two trimers (C3), and six regulatory PyrI chains organized as three dimers (R2).</text>
</comment>
<dbReference type="PROSITE" id="PS00097">
    <property type="entry name" value="CARBAMOYLTRANSFERASE"/>
    <property type="match status" value="1"/>
</dbReference>
<feature type="binding site" evidence="7">
    <location>
        <position position="139"/>
    </location>
    <ligand>
        <name>carbamoyl phosphate</name>
        <dbReference type="ChEBI" id="CHEBI:58228"/>
    </ligand>
</feature>
<comment type="pathway">
    <text evidence="1 7">Pyrimidine metabolism; UMP biosynthesis via de novo pathway; (S)-dihydroorotate from bicarbonate: step 2/3.</text>
</comment>
<dbReference type="GO" id="GO:0004070">
    <property type="term" value="F:aspartate carbamoyltransferase activity"/>
    <property type="evidence" value="ECO:0007669"/>
    <property type="project" value="UniProtKB-UniRule"/>
</dbReference>
<dbReference type="EMBL" id="CP121694">
    <property type="protein sequence ID" value="WRO22062.1"/>
    <property type="molecule type" value="Genomic_DNA"/>
</dbReference>
<evidence type="ECO:0000256" key="6">
    <source>
        <dbReference type="ARBA" id="ARBA00048859"/>
    </source>
</evidence>
<feature type="binding site" evidence="7">
    <location>
        <position position="108"/>
    </location>
    <ligand>
        <name>carbamoyl phosphate</name>
        <dbReference type="ChEBI" id="CHEBI:58228"/>
    </ligand>
</feature>
<evidence type="ECO:0000256" key="3">
    <source>
        <dbReference type="ARBA" id="ARBA00022679"/>
    </source>
</evidence>
<protein>
    <recommendedName>
        <fullName evidence="7">Aspartate carbamoyltransferase</fullName>
        <ecNumber evidence="7">2.1.3.2</ecNumber>
    </recommendedName>
    <alternativeName>
        <fullName evidence="7">Aspartate transcarbamylase</fullName>
        <shortName evidence="7">ATCase</shortName>
    </alternativeName>
</protein>
<dbReference type="Proteomes" id="UP001329915">
    <property type="component" value="Chromosome"/>
</dbReference>
<dbReference type="Gene3D" id="3.40.50.1370">
    <property type="entry name" value="Aspartate/ornithine carbamoyltransferase"/>
    <property type="match status" value="2"/>
</dbReference>
<feature type="domain" description="Aspartate/ornithine carbamoyltransferase carbamoyl-P binding" evidence="9">
    <location>
        <begin position="6"/>
        <end position="149"/>
    </location>
</feature>
<dbReference type="PRINTS" id="PR00100">
    <property type="entry name" value="AOTCASE"/>
</dbReference>
<evidence type="ECO:0000256" key="4">
    <source>
        <dbReference type="ARBA" id="ARBA00022975"/>
    </source>
</evidence>
<proteinExistence type="inferred from homology"/>
<dbReference type="GO" id="GO:0044205">
    <property type="term" value="P:'de novo' UMP biosynthetic process"/>
    <property type="evidence" value="ECO:0007669"/>
    <property type="project" value="UniProtKB-UniRule"/>
</dbReference>
<dbReference type="FunFam" id="3.40.50.1370:FF:000007">
    <property type="entry name" value="Aspartate carbamoyltransferase"/>
    <property type="match status" value="1"/>
</dbReference>
<dbReference type="GO" id="GO:0006207">
    <property type="term" value="P:'de novo' pyrimidine nucleobase biosynthetic process"/>
    <property type="evidence" value="ECO:0007669"/>
    <property type="project" value="InterPro"/>
</dbReference>
<dbReference type="InterPro" id="IPR006130">
    <property type="entry name" value="Asp/Orn_carbamoylTrfase"/>
</dbReference>
<dbReference type="GO" id="GO:0016597">
    <property type="term" value="F:amino acid binding"/>
    <property type="evidence" value="ECO:0007669"/>
    <property type="project" value="InterPro"/>
</dbReference>
<feature type="binding site" evidence="7">
    <location>
        <position position="86"/>
    </location>
    <ligand>
        <name>L-aspartate</name>
        <dbReference type="ChEBI" id="CHEBI:29991"/>
    </ligand>
</feature>
<comment type="catalytic activity">
    <reaction evidence="6 7">
        <text>carbamoyl phosphate + L-aspartate = N-carbamoyl-L-aspartate + phosphate + H(+)</text>
        <dbReference type="Rhea" id="RHEA:20013"/>
        <dbReference type="ChEBI" id="CHEBI:15378"/>
        <dbReference type="ChEBI" id="CHEBI:29991"/>
        <dbReference type="ChEBI" id="CHEBI:32814"/>
        <dbReference type="ChEBI" id="CHEBI:43474"/>
        <dbReference type="ChEBI" id="CHEBI:58228"/>
        <dbReference type="EC" id="2.1.3.2"/>
    </reaction>
</comment>
<dbReference type="HAMAP" id="MF_00001">
    <property type="entry name" value="Asp_carb_tr"/>
    <property type="match status" value="1"/>
</dbReference>
<evidence type="ECO:0000256" key="2">
    <source>
        <dbReference type="ARBA" id="ARBA00008896"/>
    </source>
</evidence>
<dbReference type="PRINTS" id="PR00101">
    <property type="entry name" value="ATCASE"/>
</dbReference>
<organism evidence="10 11">
    <name type="scientific">Metallumcola ferriviriculae</name>
    <dbReference type="NCBI Taxonomy" id="3039180"/>
    <lineage>
        <taxon>Bacteria</taxon>
        <taxon>Bacillati</taxon>
        <taxon>Bacillota</taxon>
        <taxon>Clostridia</taxon>
        <taxon>Neomoorellales</taxon>
        <taxon>Desulfitibacteraceae</taxon>
        <taxon>Metallumcola</taxon>
    </lineage>
</organism>
<accession>A0AAU0UND5</accession>
<feature type="binding site" evidence="7">
    <location>
        <position position="59"/>
    </location>
    <ligand>
        <name>carbamoyl phosphate</name>
        <dbReference type="ChEBI" id="CHEBI:58228"/>
    </ligand>
</feature>
<evidence type="ECO:0000256" key="7">
    <source>
        <dbReference type="HAMAP-Rule" id="MF_00001"/>
    </source>
</evidence>
<dbReference type="GO" id="GO:0005829">
    <property type="term" value="C:cytosol"/>
    <property type="evidence" value="ECO:0007669"/>
    <property type="project" value="TreeGrafter"/>
</dbReference>
<dbReference type="PANTHER" id="PTHR45753:SF6">
    <property type="entry name" value="ASPARTATE CARBAMOYLTRANSFERASE"/>
    <property type="match status" value="1"/>
</dbReference>
<dbReference type="InterPro" id="IPR036901">
    <property type="entry name" value="Asp/Orn_carbamoylTrfase_sf"/>
</dbReference>
<evidence type="ECO:0000313" key="10">
    <source>
        <dbReference type="EMBL" id="WRO22062.1"/>
    </source>
</evidence>
<comment type="similarity">
    <text evidence="2 7">Belongs to the aspartate/ornithine carbamoyltransferase superfamily. ATCase family.</text>
</comment>
<dbReference type="RefSeq" id="WP_366921483.1">
    <property type="nucleotide sequence ID" value="NZ_CP121694.1"/>
</dbReference>
<name>A0AAU0UND5_9FIRM</name>
<feature type="domain" description="Aspartate/ornithine carbamoyltransferase Asp/Orn-binding" evidence="8">
    <location>
        <begin position="156"/>
        <end position="301"/>
    </location>
</feature>
<feature type="binding site" evidence="7">
    <location>
        <position position="169"/>
    </location>
    <ligand>
        <name>L-aspartate</name>
        <dbReference type="ChEBI" id="CHEBI:29991"/>
    </ligand>
</feature>
<evidence type="ECO:0000256" key="1">
    <source>
        <dbReference type="ARBA" id="ARBA00004852"/>
    </source>
</evidence>
<dbReference type="KEGG" id="dbc:MFMK1_001883"/>
<dbReference type="InterPro" id="IPR006131">
    <property type="entry name" value="Asp_carbamoyltransf_Asp/Orn-bd"/>
</dbReference>
<feature type="binding site" evidence="7">
    <location>
        <position position="136"/>
    </location>
    <ligand>
        <name>carbamoyl phosphate</name>
        <dbReference type="ChEBI" id="CHEBI:58228"/>
    </ligand>
</feature>
<dbReference type="NCBIfam" id="TIGR00670">
    <property type="entry name" value="asp_carb_tr"/>
    <property type="match status" value="1"/>
</dbReference>
<reference evidence="10 11" key="1">
    <citation type="submission" date="2023-04" db="EMBL/GenBank/DDBJ databases">
        <authorList>
            <person name="Hsu D."/>
        </authorList>
    </citation>
    <scope>NUCLEOTIDE SEQUENCE [LARGE SCALE GENOMIC DNA]</scope>
    <source>
        <strain evidence="10 11">MK1</strain>
    </source>
</reference>
<dbReference type="PANTHER" id="PTHR45753">
    <property type="entry name" value="ORNITHINE CARBAMOYLTRANSFERASE, MITOCHONDRIAL"/>
    <property type="match status" value="1"/>
</dbReference>
<comment type="function">
    <text evidence="5 7">Catalyzes the condensation of carbamoyl phosphate and aspartate to form carbamoyl aspartate and inorganic phosphate, the committed step in the de novo pyrimidine nucleotide biosynthesis pathway.</text>
</comment>
<evidence type="ECO:0000313" key="11">
    <source>
        <dbReference type="Proteomes" id="UP001329915"/>
    </source>
</evidence>
<dbReference type="NCBIfam" id="NF002032">
    <property type="entry name" value="PRK00856.1"/>
    <property type="match status" value="1"/>
</dbReference>
<keyword evidence="3 7" id="KW-0808">Transferase</keyword>
<dbReference type="AlphaFoldDB" id="A0AAU0UND5"/>
<evidence type="ECO:0000259" key="8">
    <source>
        <dbReference type="Pfam" id="PF00185"/>
    </source>
</evidence>
<feature type="binding site" evidence="7">
    <location>
        <position position="264"/>
    </location>
    <ligand>
        <name>carbamoyl phosphate</name>
        <dbReference type="ChEBI" id="CHEBI:58228"/>
    </ligand>
</feature>
<dbReference type="InterPro" id="IPR006132">
    <property type="entry name" value="Asp/Orn_carbamoyltranf_P-bd"/>
</dbReference>
<dbReference type="GO" id="GO:0006520">
    <property type="term" value="P:amino acid metabolic process"/>
    <property type="evidence" value="ECO:0007669"/>
    <property type="project" value="InterPro"/>
</dbReference>
<keyword evidence="4 7" id="KW-0665">Pyrimidine biosynthesis</keyword>
<gene>
    <name evidence="7" type="primary">pyrB</name>
    <name evidence="10" type="ORF">MFMK1_001883</name>
</gene>
<dbReference type="SUPFAM" id="SSF53671">
    <property type="entry name" value="Aspartate/ornithine carbamoyltransferase"/>
    <property type="match status" value="1"/>
</dbReference>
<dbReference type="Pfam" id="PF02729">
    <property type="entry name" value="OTCace_N"/>
    <property type="match status" value="1"/>
</dbReference>
<dbReference type="Pfam" id="PF00185">
    <property type="entry name" value="OTCace"/>
    <property type="match status" value="1"/>
</dbReference>
<dbReference type="EC" id="2.1.3.2" evidence="7"/>
<dbReference type="InterPro" id="IPR002082">
    <property type="entry name" value="Asp_carbamoyltransf"/>
</dbReference>
<keyword evidence="11" id="KW-1185">Reference proteome</keyword>
<feature type="binding site" evidence="7">
    <location>
        <position position="58"/>
    </location>
    <ligand>
        <name>carbamoyl phosphate</name>
        <dbReference type="ChEBI" id="CHEBI:58228"/>
    </ligand>
</feature>
<evidence type="ECO:0000259" key="9">
    <source>
        <dbReference type="Pfam" id="PF02729"/>
    </source>
</evidence>
<feature type="binding site" evidence="7">
    <location>
        <position position="223"/>
    </location>
    <ligand>
        <name>L-aspartate</name>
        <dbReference type="ChEBI" id="CHEBI:29991"/>
    </ligand>
</feature>
<feature type="binding site" evidence="7">
    <location>
        <position position="265"/>
    </location>
    <ligand>
        <name>carbamoyl phosphate</name>
        <dbReference type="ChEBI" id="CHEBI:58228"/>
    </ligand>
</feature>
<sequence>MRWQRKDLLALEPLTRDEINLILDTAVPMKDIIRRDIKKVPTLRGRTVINLFYEPSTRTRTSFELAGKYMGADTVNIAASGSSVVKGETLKDTAKTIQVMGADVVILRHGMAGAPKILAETVTSRVINAGDGTHEHPTQALLDLFTIRESKGSIAGLTVTIVGDILHSRVARSNIWGLTKLGAKVRLVAPPTLMPPGIEQLGAEVFYRPEEALAGSDVVMALRIQKERQQKGLFPSLREYAKIYGINQERLALAKDGCLLLHPGPINRGIELSNTVADSIQSRINEQVTNGVAVRMAILFLLMGGGKGETIN</sequence>
<evidence type="ECO:0000256" key="5">
    <source>
        <dbReference type="ARBA" id="ARBA00043884"/>
    </source>
</evidence>